<evidence type="ECO:0000313" key="1">
    <source>
        <dbReference type="EMBL" id="VVM56772.1"/>
    </source>
</evidence>
<sequence>MGAGLLAKAVAPSIHIRQAEPTMHTTIIITFGLILLALMLYIGEKVGFTRQTLAYSFILLWLALTLINGAVGIVHAGQPLSSELVVGSAVFGVPVAALVLFMVLTTET</sequence>
<proteinExistence type="predicted"/>
<dbReference type="AlphaFoldDB" id="A0A5E6QUZ6"/>
<accession>A0A5E6QUZ6</accession>
<dbReference type="Proteomes" id="UP000344274">
    <property type="component" value="Unassembled WGS sequence"/>
</dbReference>
<organism evidence="1 2">
    <name type="scientific">Pseudomonas fluorescens</name>
    <dbReference type="NCBI Taxonomy" id="294"/>
    <lineage>
        <taxon>Bacteria</taxon>
        <taxon>Pseudomonadati</taxon>
        <taxon>Pseudomonadota</taxon>
        <taxon>Gammaproteobacteria</taxon>
        <taxon>Pseudomonadales</taxon>
        <taxon>Pseudomonadaceae</taxon>
        <taxon>Pseudomonas</taxon>
    </lineage>
</organism>
<evidence type="ECO:0000313" key="2">
    <source>
        <dbReference type="Proteomes" id="UP000344274"/>
    </source>
</evidence>
<name>A0A5E6QUZ6_PSEFL</name>
<gene>
    <name evidence="1" type="ORF">PS673_01059</name>
</gene>
<protein>
    <submittedName>
        <fullName evidence="1">Uncharacterized protein</fullName>
    </submittedName>
</protein>
<reference evidence="1 2" key="1">
    <citation type="submission" date="2019-09" db="EMBL/GenBank/DDBJ databases">
        <authorList>
            <person name="Chandra G."/>
            <person name="Truman W A."/>
        </authorList>
    </citation>
    <scope>NUCLEOTIDE SEQUENCE [LARGE SCALE GENOMIC DNA]</scope>
    <source>
        <strain evidence="1">PS673</strain>
    </source>
</reference>
<dbReference type="EMBL" id="CABVHB010000005">
    <property type="protein sequence ID" value="VVM56772.1"/>
    <property type="molecule type" value="Genomic_DNA"/>
</dbReference>